<keyword evidence="3 4" id="KW-0732">Signal</keyword>
<dbReference type="PANTHER" id="PTHR30632:SF17">
    <property type="entry name" value="MOLYBDATE-BINDING PROTEIN MODA"/>
    <property type="match status" value="1"/>
</dbReference>
<dbReference type="SUPFAM" id="SSF53850">
    <property type="entry name" value="Periplasmic binding protein-like II"/>
    <property type="match status" value="1"/>
</dbReference>
<name>A0ABW3JAT1_9HYPH</name>
<evidence type="ECO:0000256" key="1">
    <source>
        <dbReference type="ARBA" id="ARBA00009175"/>
    </source>
</evidence>
<reference evidence="6" key="1">
    <citation type="journal article" date="2019" name="Int. J. Syst. Evol. Microbiol.">
        <title>The Global Catalogue of Microorganisms (GCM) 10K type strain sequencing project: providing services to taxonomists for standard genome sequencing and annotation.</title>
        <authorList>
            <consortium name="The Broad Institute Genomics Platform"/>
            <consortium name="The Broad Institute Genome Sequencing Center for Infectious Disease"/>
            <person name="Wu L."/>
            <person name="Ma J."/>
        </authorList>
    </citation>
    <scope>NUCLEOTIDE SEQUENCE [LARGE SCALE GENOMIC DNA]</scope>
    <source>
        <strain evidence="6">CCUG 61697</strain>
    </source>
</reference>
<comment type="caution">
    <text evidence="5">The sequence shown here is derived from an EMBL/GenBank/DDBJ whole genome shotgun (WGS) entry which is preliminary data.</text>
</comment>
<dbReference type="CDD" id="cd13536">
    <property type="entry name" value="PBP2_EcModA"/>
    <property type="match status" value="1"/>
</dbReference>
<dbReference type="Gene3D" id="3.40.190.10">
    <property type="entry name" value="Periplasmic binding protein-like II"/>
    <property type="match status" value="2"/>
</dbReference>
<dbReference type="NCBIfam" id="TIGR01256">
    <property type="entry name" value="modA"/>
    <property type="match status" value="1"/>
</dbReference>
<feature type="signal peptide" evidence="4">
    <location>
        <begin position="1"/>
        <end position="27"/>
    </location>
</feature>
<dbReference type="InterPro" id="IPR050682">
    <property type="entry name" value="ModA/WtpA"/>
</dbReference>
<gene>
    <name evidence="5" type="primary">modA</name>
    <name evidence="5" type="ORF">ACFQ2F_09835</name>
</gene>
<dbReference type="PANTHER" id="PTHR30632">
    <property type="entry name" value="MOLYBDATE-BINDING PERIPLASMIC PROTEIN"/>
    <property type="match status" value="1"/>
</dbReference>
<organism evidence="5 6">
    <name type="scientific">Methyloligella solikamskensis</name>
    <dbReference type="NCBI Taxonomy" id="1177756"/>
    <lineage>
        <taxon>Bacteria</taxon>
        <taxon>Pseudomonadati</taxon>
        <taxon>Pseudomonadota</taxon>
        <taxon>Alphaproteobacteria</taxon>
        <taxon>Hyphomicrobiales</taxon>
        <taxon>Hyphomicrobiaceae</taxon>
        <taxon>Methyloligella</taxon>
    </lineage>
</organism>
<evidence type="ECO:0000313" key="5">
    <source>
        <dbReference type="EMBL" id="MFD0987394.1"/>
    </source>
</evidence>
<dbReference type="PIRSF" id="PIRSF004846">
    <property type="entry name" value="ModA"/>
    <property type="match status" value="1"/>
</dbReference>
<dbReference type="EMBL" id="JBHTJO010000001">
    <property type="protein sequence ID" value="MFD0987394.1"/>
    <property type="molecule type" value="Genomic_DNA"/>
</dbReference>
<dbReference type="InterPro" id="IPR005950">
    <property type="entry name" value="ModA"/>
</dbReference>
<comment type="similarity">
    <text evidence="1">Belongs to the bacterial solute-binding protein ModA family.</text>
</comment>
<feature type="chain" id="PRO_5047069230" evidence="4">
    <location>
        <begin position="28"/>
        <end position="266"/>
    </location>
</feature>
<evidence type="ECO:0000313" key="6">
    <source>
        <dbReference type="Proteomes" id="UP001597102"/>
    </source>
</evidence>
<evidence type="ECO:0000256" key="3">
    <source>
        <dbReference type="ARBA" id="ARBA00022729"/>
    </source>
</evidence>
<evidence type="ECO:0000256" key="4">
    <source>
        <dbReference type="SAM" id="SignalP"/>
    </source>
</evidence>
<proteinExistence type="inferred from homology"/>
<accession>A0ABW3JAT1</accession>
<dbReference type="Pfam" id="PF13531">
    <property type="entry name" value="SBP_bac_11"/>
    <property type="match status" value="1"/>
</dbReference>
<dbReference type="RefSeq" id="WP_379089280.1">
    <property type="nucleotide sequence ID" value="NZ_JBHTJO010000001.1"/>
</dbReference>
<keyword evidence="6" id="KW-1185">Reference proteome</keyword>
<keyword evidence="2" id="KW-0479">Metal-binding</keyword>
<evidence type="ECO:0000256" key="2">
    <source>
        <dbReference type="ARBA" id="ARBA00022723"/>
    </source>
</evidence>
<protein>
    <submittedName>
        <fullName evidence="5">Molybdate ABC transporter substrate-binding protein</fullName>
    </submittedName>
</protein>
<sequence>MRLGFAIVLAFVLALGASGQGVRPAAAQETDQETIPTVFAAASLKDALDGVNAAWEEVTGHAARISYAASSALAKQIAEGAPADIFFSADRDWMDFVEASGQVKAGTREDLLANRIVLIAPKDTDTALEIASGFPLKEALEGGRLAMANVDAVPAGKYGKAALQSLDVWSAVEGSVAQAQNVRAALALVARGEAPLGIVYRTDAYAEPRVRIVGTFPEDSHPPIIYPVAQLSGATASTTTEFLDFLRGKTAASIFRDQGFGVLAAD</sequence>
<dbReference type="Proteomes" id="UP001597102">
    <property type="component" value="Unassembled WGS sequence"/>
</dbReference>